<dbReference type="Pfam" id="PF06388">
    <property type="entry name" value="DUF1075"/>
    <property type="match status" value="1"/>
</dbReference>
<dbReference type="STRING" id="94128.A0A2A3EF58"/>
<keyword evidence="5 6" id="KW-0472">Membrane</keyword>
<keyword evidence="3 6" id="KW-0812">Transmembrane</keyword>
<feature type="transmembrane region" description="Helical" evidence="6">
    <location>
        <begin position="105"/>
        <end position="124"/>
    </location>
</feature>
<evidence type="ECO:0000313" key="8">
    <source>
        <dbReference type="Proteomes" id="UP000242457"/>
    </source>
</evidence>
<dbReference type="GO" id="GO:0016020">
    <property type="term" value="C:membrane"/>
    <property type="evidence" value="ECO:0007669"/>
    <property type="project" value="UniProtKB-SubCell"/>
</dbReference>
<comment type="similarity">
    <text evidence="2">Belongs to the UPF0389 family.</text>
</comment>
<dbReference type="PANTHER" id="PTHR13674">
    <property type="entry name" value="GROWTH AND TRANSFORMATION-DEPENDENT PROTEIN"/>
    <property type="match status" value="1"/>
</dbReference>
<dbReference type="OrthoDB" id="8193498at2759"/>
<evidence type="ECO:0000256" key="6">
    <source>
        <dbReference type="SAM" id="Phobius"/>
    </source>
</evidence>
<evidence type="ECO:0000256" key="5">
    <source>
        <dbReference type="ARBA" id="ARBA00023136"/>
    </source>
</evidence>
<evidence type="ECO:0000256" key="4">
    <source>
        <dbReference type="ARBA" id="ARBA00022989"/>
    </source>
</evidence>
<gene>
    <name evidence="7" type="ORF">APICC_04768</name>
</gene>
<comment type="subcellular location">
    <subcellularLocation>
        <location evidence="1">Membrane</location>
        <topology evidence="1">Single-pass membrane protein</topology>
    </subcellularLocation>
</comment>
<reference evidence="7 8" key="1">
    <citation type="submission" date="2014-07" db="EMBL/GenBank/DDBJ databases">
        <title>Genomic and transcriptomic analysis on Apis cerana provide comprehensive insights into honey bee biology.</title>
        <authorList>
            <person name="Diao Q."/>
            <person name="Sun L."/>
            <person name="Zheng H."/>
            <person name="Zheng H."/>
            <person name="Xu S."/>
            <person name="Wang S."/>
            <person name="Zeng Z."/>
            <person name="Hu F."/>
            <person name="Su S."/>
            <person name="Wu J."/>
        </authorList>
    </citation>
    <scope>NUCLEOTIDE SEQUENCE [LARGE SCALE GENOMIC DNA]</scope>
    <source>
        <tissue evidence="7">Pupae without intestine</tissue>
    </source>
</reference>
<evidence type="ECO:0000256" key="2">
    <source>
        <dbReference type="ARBA" id="ARBA00007363"/>
    </source>
</evidence>
<keyword evidence="8" id="KW-1185">Reference proteome</keyword>
<accession>A0A2A3EF58</accession>
<dbReference type="Proteomes" id="UP000242457">
    <property type="component" value="Unassembled WGS sequence"/>
</dbReference>
<protein>
    <submittedName>
        <fullName evidence="7">Uncharacterized protein</fullName>
    </submittedName>
</protein>
<dbReference type="AlphaFoldDB" id="A0A2A3EF58"/>
<evidence type="ECO:0000256" key="1">
    <source>
        <dbReference type="ARBA" id="ARBA00004167"/>
    </source>
</evidence>
<proteinExistence type="inferred from homology"/>
<keyword evidence="4 6" id="KW-1133">Transmembrane helix</keyword>
<sequence length="161" mass="18685">MFCTRLIRQFKYFKIRQLHSTFVKNESKPVTETSKVKTETPKTTNISQAEKEAIEFVSGESLYTLTNFDKRILVWVKRFPSMDKVPKQVSIRTIQLAHTKARIKVCFYMLAFAIIGSILAVMSGKRDVAAGKNLITERQKWYDKVKEKAQKEAEMAEKNEK</sequence>
<evidence type="ECO:0000256" key="3">
    <source>
        <dbReference type="ARBA" id="ARBA00022692"/>
    </source>
</evidence>
<evidence type="ECO:0000313" key="7">
    <source>
        <dbReference type="EMBL" id="PBC30395.1"/>
    </source>
</evidence>
<dbReference type="InterPro" id="IPR009432">
    <property type="entry name" value="DUF1075"/>
</dbReference>
<dbReference type="PANTHER" id="PTHR13674:SF5">
    <property type="entry name" value="UPF0389 PROTEIN CG9231"/>
    <property type="match status" value="1"/>
</dbReference>
<organism evidence="7 8">
    <name type="scientific">Apis cerana cerana</name>
    <name type="common">Oriental honeybee</name>
    <dbReference type="NCBI Taxonomy" id="94128"/>
    <lineage>
        <taxon>Eukaryota</taxon>
        <taxon>Metazoa</taxon>
        <taxon>Ecdysozoa</taxon>
        <taxon>Arthropoda</taxon>
        <taxon>Hexapoda</taxon>
        <taxon>Insecta</taxon>
        <taxon>Pterygota</taxon>
        <taxon>Neoptera</taxon>
        <taxon>Endopterygota</taxon>
        <taxon>Hymenoptera</taxon>
        <taxon>Apocrita</taxon>
        <taxon>Aculeata</taxon>
        <taxon>Apoidea</taxon>
        <taxon>Anthophila</taxon>
        <taxon>Apidae</taxon>
        <taxon>Apis</taxon>
    </lineage>
</organism>
<name>A0A2A3EF58_APICC</name>
<dbReference type="EMBL" id="KZ288262">
    <property type="protein sequence ID" value="PBC30395.1"/>
    <property type="molecule type" value="Genomic_DNA"/>
</dbReference>